<accession>A0A6N7EC21</accession>
<gene>
    <name evidence="2" type="ORF">GB881_01050</name>
</gene>
<dbReference type="CDD" id="cd00009">
    <property type="entry name" value="AAA"/>
    <property type="match status" value="1"/>
</dbReference>
<dbReference type="Pfam" id="PF09848">
    <property type="entry name" value="SLFN-g3_helicase"/>
    <property type="match status" value="1"/>
</dbReference>
<dbReference type="OrthoDB" id="3193269at2"/>
<dbReference type="Gene3D" id="3.40.50.300">
    <property type="entry name" value="P-loop containing nucleotide triphosphate hydrolases"/>
    <property type="match status" value="1"/>
</dbReference>
<evidence type="ECO:0000259" key="1">
    <source>
        <dbReference type="Pfam" id="PF09848"/>
    </source>
</evidence>
<feature type="domain" description="Schlafen group 3-like DNA/RNA helicase" evidence="1">
    <location>
        <begin position="231"/>
        <end position="586"/>
    </location>
</feature>
<organism evidence="2 3">
    <name type="scientific">Georgenia subflava</name>
    <dbReference type="NCBI Taxonomy" id="1622177"/>
    <lineage>
        <taxon>Bacteria</taxon>
        <taxon>Bacillati</taxon>
        <taxon>Actinomycetota</taxon>
        <taxon>Actinomycetes</taxon>
        <taxon>Micrococcales</taxon>
        <taxon>Bogoriellaceae</taxon>
        <taxon>Georgenia</taxon>
    </lineage>
</organism>
<dbReference type="Proteomes" id="UP000437709">
    <property type="component" value="Unassembled WGS sequence"/>
</dbReference>
<reference evidence="2 3" key="1">
    <citation type="submission" date="2019-10" db="EMBL/GenBank/DDBJ databases">
        <title>Georgenia wutianyii sp. nov. and Georgenia yuyongxinii sp. nov. isolated from plateau pika (Ochotona curzoniae) in the Qinghai-Tibet plateau of China.</title>
        <authorList>
            <person name="Tian Z."/>
        </authorList>
    </citation>
    <scope>NUCLEOTIDE SEQUENCE [LARGE SCALE GENOMIC DNA]</scope>
    <source>
        <strain evidence="2 3">JCM 19765</strain>
    </source>
</reference>
<name>A0A6N7EC21_9MICO</name>
<dbReference type="EMBL" id="WHPC01000002">
    <property type="protein sequence ID" value="MPV35649.1"/>
    <property type="molecule type" value="Genomic_DNA"/>
</dbReference>
<sequence>MHGNALPGQSERRAWRNSLPVLAADLDAAGLSAVEVILEHRLPLSNKRVDVVLAGRHPVTGRPSYVVVELKQWSGATSWGGSDTLVDVAGAPYRPALHPAIQVAAYCEYLSDFVSVLADDVDAVVPVAYLHNATDSLVQDLWLTAERTGISMFTGQRRSHFQEFLRKHLAGSGEDAADVFLTSPARPSKQLLAHAAAEIQDREQFVLLDEQRVAYELVLKTVADAHRGGEKRAVVVTGAPGSGKSVIALSVMGELARRGDAVVHATGSRSFTQTMRQVAGRGSSRTKNLFKYFNSFVAAEPNTVDVAVLDEAHRIREKSVHRYTPKALRENARPQVEELLDVARVPVFLLDEHQVVRPGEMGTVADIKARAAERGIDVHQVDLAGQFRAGGSDRYLEWVHGLLGLGAESPRVTAEGDVWRDEPDFSVDVVDSVEELESRLRARVAAGENARMTAGFCWPWSDPNKDGSLVPDVRVGSWSKPWNLKSDRAVGGAPPSSLWASDPAGFEQVGCVYTAQGFEYAWNGVILGPDLVWRKDRWISRREYNKDPDFRSRSAVDGPTFDRLVRHVYKVLLTRGLRGTLLYSVDPESQAMLRARINPAQTRPAITSTA</sequence>
<keyword evidence="3" id="KW-1185">Reference proteome</keyword>
<dbReference type="InterPro" id="IPR027417">
    <property type="entry name" value="P-loop_NTPase"/>
</dbReference>
<evidence type="ECO:0000313" key="3">
    <source>
        <dbReference type="Proteomes" id="UP000437709"/>
    </source>
</evidence>
<dbReference type="AlphaFoldDB" id="A0A6N7EC21"/>
<dbReference type="InterPro" id="IPR018647">
    <property type="entry name" value="SLFN_3-like_DNA/RNA_helicase"/>
</dbReference>
<evidence type="ECO:0000313" key="2">
    <source>
        <dbReference type="EMBL" id="MPV35649.1"/>
    </source>
</evidence>
<proteinExistence type="predicted"/>
<protein>
    <submittedName>
        <fullName evidence="2">DUF2075 domain-containing protein</fullName>
    </submittedName>
</protein>
<comment type="caution">
    <text evidence="2">The sequence shown here is derived from an EMBL/GenBank/DDBJ whole genome shotgun (WGS) entry which is preliminary data.</text>
</comment>
<dbReference type="SUPFAM" id="SSF52540">
    <property type="entry name" value="P-loop containing nucleoside triphosphate hydrolases"/>
    <property type="match status" value="1"/>
</dbReference>